<gene>
    <name evidence="2" type="ORF">JKA74_14480</name>
</gene>
<keyword evidence="1" id="KW-0175">Coiled coil</keyword>
<dbReference type="Proteomes" id="UP000611723">
    <property type="component" value="Unassembled WGS sequence"/>
</dbReference>
<keyword evidence="3" id="KW-1185">Reference proteome</keyword>
<sequence>MDKSRLTTLIKEPHQLAVEDAEALRQLKLKYPYFQALTPLMVLSDQKHHPEAVKHDLQTAAIYSLDRKHLKHLLITANNNNSSELVVAKSQEVQRNNKAKNVPAHSTTSTNTFITTLPDQDTHLPDSFFHELLDEMESLKKSKEHYRKTLAKLEEAAPEAKKKAKSTKKKSKEAVEKKQAIALEEQENHHDLIEEIESREQKAIKDQHKKEQIELITSFIEKEPIISKKFASNDPDTKKVIEDLSLSSTNLSEDVISETLAKLMVKQGRNQKAIDIYKKLIWKFPQKKTYFAEQIENLKKEQ</sequence>
<evidence type="ECO:0000313" key="2">
    <source>
        <dbReference type="EMBL" id="MBK6266249.1"/>
    </source>
</evidence>
<dbReference type="AlphaFoldDB" id="A0A934WZU5"/>
<protein>
    <recommendedName>
        <fullName evidence="4">Tetratricopeptide repeat protein</fullName>
    </recommendedName>
</protein>
<feature type="coiled-coil region" evidence="1">
    <location>
        <begin position="129"/>
        <end position="170"/>
    </location>
</feature>
<evidence type="ECO:0008006" key="4">
    <source>
        <dbReference type="Google" id="ProtNLM"/>
    </source>
</evidence>
<evidence type="ECO:0000313" key="3">
    <source>
        <dbReference type="Proteomes" id="UP000611723"/>
    </source>
</evidence>
<evidence type="ECO:0000256" key="1">
    <source>
        <dbReference type="SAM" id="Coils"/>
    </source>
</evidence>
<proteinExistence type="predicted"/>
<name>A0A934WZU5_9BACT</name>
<accession>A0A934WZU5</accession>
<dbReference type="EMBL" id="JAEQBW010000007">
    <property type="protein sequence ID" value="MBK6266249.1"/>
    <property type="molecule type" value="Genomic_DNA"/>
</dbReference>
<dbReference type="RefSeq" id="WP_201431933.1">
    <property type="nucleotide sequence ID" value="NZ_JAEQBW010000007.1"/>
</dbReference>
<reference evidence="2" key="1">
    <citation type="submission" date="2021-01" db="EMBL/GenBank/DDBJ databases">
        <title>Marivirga aurantiaca sp. nov., isolated from intertidal surface sediments.</title>
        <authorList>
            <person name="Zhang M."/>
        </authorList>
    </citation>
    <scope>NUCLEOTIDE SEQUENCE</scope>
    <source>
        <strain evidence="2">S37H4</strain>
    </source>
</reference>
<comment type="caution">
    <text evidence="2">The sequence shown here is derived from an EMBL/GenBank/DDBJ whole genome shotgun (WGS) entry which is preliminary data.</text>
</comment>
<organism evidence="2 3">
    <name type="scientific">Marivirga aurantiaca</name>
    <dbReference type="NCBI Taxonomy" id="2802615"/>
    <lineage>
        <taxon>Bacteria</taxon>
        <taxon>Pseudomonadati</taxon>
        <taxon>Bacteroidota</taxon>
        <taxon>Cytophagia</taxon>
        <taxon>Cytophagales</taxon>
        <taxon>Marivirgaceae</taxon>
        <taxon>Marivirga</taxon>
    </lineage>
</organism>